<dbReference type="Pfam" id="PF00313">
    <property type="entry name" value="CSD"/>
    <property type="match status" value="1"/>
</dbReference>
<dbReference type="EMBL" id="CP059343">
    <property type="protein sequence ID" value="QMS56554.1"/>
    <property type="molecule type" value="Genomic_DNA"/>
</dbReference>
<evidence type="ECO:0000256" key="1">
    <source>
        <dbReference type="RuleBase" id="RU000408"/>
    </source>
</evidence>
<dbReference type="InterPro" id="IPR011129">
    <property type="entry name" value="CSD"/>
</dbReference>
<accession>A0A7D7PRY5</accession>
<dbReference type="GO" id="GO:0005737">
    <property type="term" value="C:cytoplasm"/>
    <property type="evidence" value="ECO:0007669"/>
    <property type="project" value="UniProtKB-SubCell"/>
</dbReference>
<dbReference type="PROSITE" id="PS51857">
    <property type="entry name" value="CSD_2"/>
    <property type="match status" value="1"/>
</dbReference>
<dbReference type="KEGG" id="kvr:CIB50_0001264"/>
<feature type="region of interest" description="Disordered" evidence="2">
    <location>
        <begin position="1"/>
        <end position="24"/>
    </location>
</feature>
<dbReference type="PRINTS" id="PR00050">
    <property type="entry name" value="COLDSHOCK"/>
</dbReference>
<sequence length="154" mass="16563">MDFVGRGVPGSEDAPAQRQRRETEVIPVPTGKVKWFDADKGFGFLATDDGQEVFLHSSALPRGVTTVKPGTRMDFGIADGKRGAQALSATVLSTPPSVARNTRKPAEEMAGLTEDLIRLLDGMSNGLRRGHYPDHAHGKKIAAILRTVADELDV</sequence>
<reference evidence="5" key="1">
    <citation type="submission" date="2017-08" db="EMBL/GenBank/DDBJ databases">
        <title>Draft Genome Sequence of Kocuria varians 80.</title>
        <authorList>
            <person name="Minaev M."/>
            <person name="Kurbakov K.A."/>
            <person name="Solodovnikova G.I."/>
            <person name="Kuznetsova O.A."/>
            <person name="Lisitsyn A.B."/>
        </authorList>
    </citation>
    <scope>NUCLEOTIDE SEQUENCE [LARGE SCALE GENOMIC DNA]</scope>
    <source>
        <strain evidence="5">80</strain>
    </source>
</reference>
<evidence type="ECO:0000256" key="2">
    <source>
        <dbReference type="SAM" id="MobiDB-lite"/>
    </source>
</evidence>
<gene>
    <name evidence="4" type="primary">cspD</name>
    <name evidence="4" type="ORF">CIB50_0001264</name>
</gene>
<dbReference type="PROSITE" id="PS00352">
    <property type="entry name" value="CSD_1"/>
    <property type="match status" value="1"/>
</dbReference>
<feature type="domain" description="CSD" evidence="3">
    <location>
        <begin position="28"/>
        <end position="91"/>
    </location>
</feature>
<dbReference type="AlphaFoldDB" id="A0A7D7PRY5"/>
<dbReference type="InterPro" id="IPR050181">
    <property type="entry name" value="Cold_shock_domain"/>
</dbReference>
<proteinExistence type="predicted"/>
<evidence type="ECO:0000313" key="4">
    <source>
        <dbReference type="EMBL" id="QMS56554.1"/>
    </source>
</evidence>
<dbReference type="InterPro" id="IPR019844">
    <property type="entry name" value="CSD_CS"/>
</dbReference>
<dbReference type="SMART" id="SM00357">
    <property type="entry name" value="CSP"/>
    <property type="match status" value="1"/>
</dbReference>
<dbReference type="GO" id="GO:0003676">
    <property type="term" value="F:nucleic acid binding"/>
    <property type="evidence" value="ECO:0007669"/>
    <property type="project" value="InterPro"/>
</dbReference>
<keyword evidence="5" id="KW-1185">Reference proteome</keyword>
<name>A0A7D7PRY5_KOCVA</name>
<dbReference type="PANTHER" id="PTHR11544">
    <property type="entry name" value="COLD SHOCK DOMAIN CONTAINING PROTEINS"/>
    <property type="match status" value="1"/>
</dbReference>
<dbReference type="InterPro" id="IPR012340">
    <property type="entry name" value="NA-bd_OB-fold"/>
</dbReference>
<dbReference type="CDD" id="cd04458">
    <property type="entry name" value="CSP_CDS"/>
    <property type="match status" value="1"/>
</dbReference>
<dbReference type="InterPro" id="IPR002059">
    <property type="entry name" value="CSP_DNA-bd"/>
</dbReference>
<evidence type="ECO:0000313" key="5">
    <source>
        <dbReference type="Proteomes" id="UP000216825"/>
    </source>
</evidence>
<reference evidence="4 5" key="2">
    <citation type="submission" date="2020-07" db="EMBL/GenBank/DDBJ databases">
        <title>Genome of starter culture bacteria Kocuria salsicia reveals its technological properties and safety for usage in meat industry.</title>
        <authorList>
            <person name="Michael M."/>
            <person name="Konstantin K."/>
            <person name="Evgenii K."/>
            <person name="Galina S."/>
            <person name="Oksana K."/>
            <person name="Andrei L."/>
        </authorList>
    </citation>
    <scope>NUCLEOTIDE SEQUENCE [LARGE SCALE GENOMIC DNA]</scope>
    <source>
        <strain evidence="4 5">80</strain>
    </source>
</reference>
<evidence type="ECO:0000259" key="3">
    <source>
        <dbReference type="PROSITE" id="PS51857"/>
    </source>
</evidence>
<dbReference type="Gene3D" id="2.40.50.140">
    <property type="entry name" value="Nucleic acid-binding proteins"/>
    <property type="match status" value="1"/>
</dbReference>
<dbReference type="SUPFAM" id="SSF50249">
    <property type="entry name" value="Nucleic acid-binding proteins"/>
    <property type="match status" value="1"/>
</dbReference>
<comment type="subcellular location">
    <subcellularLocation>
        <location evidence="1">Cytoplasm</location>
    </subcellularLocation>
</comment>
<dbReference type="Proteomes" id="UP000216825">
    <property type="component" value="Chromosome"/>
</dbReference>
<protein>
    <submittedName>
        <fullName evidence="4">Cold shock-like protein CspD</fullName>
    </submittedName>
</protein>
<organism evidence="4 5">
    <name type="scientific">Kocuria varians</name>
    <name type="common">Micrococcus varians</name>
    <dbReference type="NCBI Taxonomy" id="1272"/>
    <lineage>
        <taxon>Bacteria</taxon>
        <taxon>Bacillati</taxon>
        <taxon>Actinomycetota</taxon>
        <taxon>Actinomycetes</taxon>
        <taxon>Micrococcales</taxon>
        <taxon>Micrococcaceae</taxon>
        <taxon>Kocuria</taxon>
    </lineage>
</organism>